<dbReference type="RefSeq" id="WP_379943108.1">
    <property type="nucleotide sequence ID" value="NZ_JBHTIB010000014.1"/>
</dbReference>
<evidence type="ECO:0000313" key="2">
    <source>
        <dbReference type="Proteomes" id="UP001597011"/>
    </source>
</evidence>
<name>A0ABW3BUX6_9FLAO</name>
<organism evidence="1 2">
    <name type="scientific">Mariniflexile aquimaris</name>
    <dbReference type="NCBI Taxonomy" id="881009"/>
    <lineage>
        <taxon>Bacteria</taxon>
        <taxon>Pseudomonadati</taxon>
        <taxon>Bacteroidota</taxon>
        <taxon>Flavobacteriia</taxon>
        <taxon>Flavobacteriales</taxon>
        <taxon>Flavobacteriaceae</taxon>
        <taxon>Mariniflexile</taxon>
    </lineage>
</organism>
<dbReference type="EMBL" id="JBHTIB010000014">
    <property type="protein sequence ID" value="MFD0836785.1"/>
    <property type="molecule type" value="Genomic_DNA"/>
</dbReference>
<proteinExistence type="predicted"/>
<reference evidence="2" key="1">
    <citation type="journal article" date="2019" name="Int. J. Syst. Evol. Microbiol.">
        <title>The Global Catalogue of Microorganisms (GCM) 10K type strain sequencing project: providing services to taxonomists for standard genome sequencing and annotation.</title>
        <authorList>
            <consortium name="The Broad Institute Genomics Platform"/>
            <consortium name="The Broad Institute Genome Sequencing Center for Infectious Disease"/>
            <person name="Wu L."/>
            <person name="Ma J."/>
        </authorList>
    </citation>
    <scope>NUCLEOTIDE SEQUENCE [LARGE SCALE GENOMIC DNA]</scope>
    <source>
        <strain evidence="2">CCUG 60529</strain>
    </source>
</reference>
<sequence length="306" mass="34753">MKIYFILILTIASCSSNDKDSTKSLTYPSYGPEIEVTINNLSFDAMEPFISPNENFLFFNNLNDGINTKLYYATKVNDSTFNYVGELLGTNQTTPPHLDAVADLDANGNFYWTSTRNYPSELNNLFHGTFSSGSVNNIERVQGDFNMNTLGWLVMDHGISLDGQFLYYNNARFDDKNCQGPCETILGIAKKVNASTFNKLPNSPSILQNINNSNYIYYAPCISSDNLELYFTRYLKGTITSGTIFEICVSVRHDASEEFSNPKVLFSETILNLIEAPTLSVDKKKMYYHRKSSDTHKIMMRYRNTY</sequence>
<keyword evidence="2" id="KW-1185">Reference proteome</keyword>
<dbReference type="Proteomes" id="UP001597011">
    <property type="component" value="Unassembled WGS sequence"/>
</dbReference>
<evidence type="ECO:0000313" key="1">
    <source>
        <dbReference type="EMBL" id="MFD0836785.1"/>
    </source>
</evidence>
<accession>A0ABW3BUX6</accession>
<protein>
    <submittedName>
        <fullName evidence="1">Uncharacterized protein</fullName>
    </submittedName>
</protein>
<gene>
    <name evidence="1" type="ORF">ACFQ0I_13485</name>
</gene>
<comment type="caution">
    <text evidence="1">The sequence shown here is derived from an EMBL/GenBank/DDBJ whole genome shotgun (WGS) entry which is preliminary data.</text>
</comment>